<dbReference type="RefSeq" id="WP_081282976.1">
    <property type="nucleotide sequence ID" value="NZ_LZFH01000012.1"/>
</dbReference>
<evidence type="ECO:0000259" key="1">
    <source>
        <dbReference type="Pfam" id="PF13276"/>
    </source>
</evidence>
<dbReference type="Pfam" id="PF13276">
    <property type="entry name" value="HTH_21"/>
    <property type="match status" value="1"/>
</dbReference>
<protein>
    <recommendedName>
        <fullName evidence="1">HTH-like domain-containing protein</fullName>
    </recommendedName>
</protein>
<organism evidence="2 3">
    <name type="scientific">Photobacterium damselae</name>
    <dbReference type="NCBI Taxonomy" id="38293"/>
    <lineage>
        <taxon>Bacteria</taxon>
        <taxon>Pseudomonadati</taxon>
        <taxon>Pseudomonadota</taxon>
        <taxon>Gammaproteobacteria</taxon>
        <taxon>Vibrionales</taxon>
        <taxon>Vibrionaceae</taxon>
        <taxon>Photobacterium</taxon>
    </lineage>
</organism>
<proteinExistence type="predicted"/>
<comment type="caution">
    <text evidence="2">The sequence shown here is derived from an EMBL/GenBank/DDBJ whole genome shotgun (WGS) entry which is preliminary data.</text>
</comment>
<gene>
    <name evidence="2" type="ORF">CTM90_01655</name>
</gene>
<reference evidence="2 3" key="1">
    <citation type="submission" date="2018-03" db="EMBL/GenBank/DDBJ databases">
        <title>Whole genome sequencing of Histamine producing bacteria.</title>
        <authorList>
            <person name="Butler K."/>
        </authorList>
    </citation>
    <scope>NUCLEOTIDE SEQUENCE [LARGE SCALE GENOMIC DNA]</scope>
    <source>
        <strain evidence="2 3">BT-6</strain>
    </source>
</reference>
<feature type="domain" description="HTH-like" evidence="1">
    <location>
        <begin position="2"/>
        <end position="31"/>
    </location>
</feature>
<dbReference type="EMBL" id="PYMM01000001">
    <property type="protein sequence ID" value="PSU19166.1"/>
    <property type="molecule type" value="Genomic_DNA"/>
</dbReference>
<evidence type="ECO:0000313" key="2">
    <source>
        <dbReference type="EMBL" id="PSU19166.1"/>
    </source>
</evidence>
<sequence>MYHEHKGRYGHRRIHLELRRQDVMLNHKTVQCSWVNSA</sequence>
<dbReference type="InterPro" id="IPR025948">
    <property type="entry name" value="HTH-like_dom"/>
</dbReference>
<evidence type="ECO:0000313" key="3">
    <source>
        <dbReference type="Proteomes" id="UP000241404"/>
    </source>
</evidence>
<name>A0ABD6XB48_PHODM</name>
<accession>A0ABD6XB48</accession>
<dbReference type="AlphaFoldDB" id="A0ABD6XB48"/>
<dbReference type="Proteomes" id="UP000241404">
    <property type="component" value="Unassembled WGS sequence"/>
</dbReference>